<feature type="transmembrane region" description="Helical" evidence="18">
    <location>
        <begin position="198"/>
        <end position="215"/>
    </location>
</feature>
<comment type="subcellular location">
    <subcellularLocation>
        <location evidence="2">Cell inner membrane</location>
        <topology evidence="2">Multi-pass membrane protein</topology>
    </subcellularLocation>
</comment>
<feature type="transmembrane region" description="Helical" evidence="18">
    <location>
        <begin position="20"/>
        <end position="40"/>
    </location>
</feature>
<keyword evidence="9" id="KW-0547">Nucleotide-binding</keyword>
<evidence type="ECO:0000256" key="4">
    <source>
        <dbReference type="ARBA" id="ARBA00022475"/>
    </source>
</evidence>
<dbReference type="GO" id="GO:0005886">
    <property type="term" value="C:plasma membrane"/>
    <property type="evidence" value="ECO:0007669"/>
    <property type="project" value="UniProtKB-SubCell"/>
</dbReference>
<dbReference type="Pfam" id="PF13675">
    <property type="entry name" value="PilJ"/>
    <property type="match status" value="1"/>
</dbReference>
<dbReference type="GO" id="GO:0009927">
    <property type="term" value="F:histidine phosphotransfer kinase activity"/>
    <property type="evidence" value="ECO:0007669"/>
    <property type="project" value="TreeGrafter"/>
</dbReference>
<dbReference type="SUPFAM" id="SSF47384">
    <property type="entry name" value="Homodimeric domain of signal transducing histidine kinase"/>
    <property type="match status" value="1"/>
</dbReference>
<evidence type="ECO:0000256" key="16">
    <source>
        <dbReference type="SAM" id="Coils"/>
    </source>
</evidence>
<dbReference type="InterPro" id="IPR036097">
    <property type="entry name" value="HisK_dim/P_sf"/>
</dbReference>
<dbReference type="SUPFAM" id="SSF55874">
    <property type="entry name" value="ATPase domain of HSP90 chaperone/DNA topoisomerase II/histidine kinase"/>
    <property type="match status" value="1"/>
</dbReference>
<dbReference type="EMBL" id="PUHY01000014">
    <property type="protein sequence ID" value="PQO30322.1"/>
    <property type="molecule type" value="Genomic_DNA"/>
</dbReference>
<comment type="catalytic activity">
    <reaction evidence="1">
        <text>ATP + protein L-histidine = ADP + protein N-phospho-L-histidine.</text>
        <dbReference type="EC" id="2.7.13.3"/>
    </reaction>
</comment>
<dbReference type="Gene3D" id="1.10.287.130">
    <property type="match status" value="1"/>
</dbReference>
<dbReference type="Pfam" id="PF02518">
    <property type="entry name" value="HATPase_c"/>
    <property type="match status" value="1"/>
</dbReference>
<evidence type="ECO:0000256" key="7">
    <source>
        <dbReference type="ARBA" id="ARBA00022679"/>
    </source>
</evidence>
<evidence type="ECO:0000256" key="1">
    <source>
        <dbReference type="ARBA" id="ARBA00000085"/>
    </source>
</evidence>
<dbReference type="PROSITE" id="PS50109">
    <property type="entry name" value="HIS_KIN"/>
    <property type="match status" value="1"/>
</dbReference>
<evidence type="ECO:0000256" key="5">
    <source>
        <dbReference type="ARBA" id="ARBA00022519"/>
    </source>
</evidence>
<dbReference type="AlphaFoldDB" id="A0A2S8FDV7"/>
<feature type="domain" description="HPt" evidence="21">
    <location>
        <begin position="660"/>
        <end position="753"/>
    </location>
</feature>
<evidence type="ECO:0000256" key="8">
    <source>
        <dbReference type="ARBA" id="ARBA00022692"/>
    </source>
</evidence>
<evidence type="ECO:0000256" key="18">
    <source>
        <dbReference type="SAM" id="Phobius"/>
    </source>
</evidence>
<keyword evidence="5" id="KW-0997">Cell inner membrane</keyword>
<evidence type="ECO:0000256" key="9">
    <source>
        <dbReference type="ARBA" id="ARBA00022741"/>
    </source>
</evidence>
<keyword evidence="6 15" id="KW-0597">Phosphoprotein</keyword>
<sequence>MPAQGEQVPTAQSSSNRLTVLYVLALSAVALLTIVGQILVQRSLERQLSDSTVINIAGRQRMLSQKITKLALQIHASDDPFKRSKDRADLRSALTLWETCHRGLQDGNEKLGLPGNNSENVTELYRTLEPEFITIRDAAEQFLVQETADRKPAEELPVTLKTIMAHEANFLAGMDQIVYLYDKEAESRVSSLKRVEHGLLLVTLTVLLLEGLFVFRPAVGQIRRMVDDLRENTSALERAKESAETANKEKSRFLAKMSHELRTPMNAILGLSEVLLRGQLVNNQKKLLTTIHDSAQSLMGLLTDLLDMSKLEVDTSLKLRREPLNPKETFQRVAEMFTHQAIDRGLELNLDIDEDLDLWVLGDENRLRQVVVNLIQNALKFTTEGSISVEASVQRQQANEVLVNLCIRDTGPGISAEDQKTIFEPFKQAERDRDKHGGAGLGLSIAYRLVEAMNGRVRVVSKLGEGTAFIVDIPFPRSLGHIEQLDEWRHDKTAPIEVMPALKSANLLVVEDVEANRLVVGEMLGELAVPHRFAVSIADGLTKVDESWPDMILLDLELPDGDGFKFFYDLIGKCLNSDHARPLVIALTAHATEEIRTKTEDAGMDGFLTKPVTLEGLRMVLRLLPESLAESSDSANDQASTAEPSGESGETVEDPLASYPLSLRHKLWTMYCDAYLPQYEELQSAFSEKDSKRFAFAAHRLLGMAANFGFNDAIPILREFDEDNIDLENPSIPEKMDRLFEVLQQLAEEANRNISL</sequence>
<dbReference type="OrthoDB" id="7568856at2"/>
<dbReference type="InterPro" id="IPR011006">
    <property type="entry name" value="CheY-like_superfamily"/>
</dbReference>
<evidence type="ECO:0000259" key="20">
    <source>
        <dbReference type="PROSITE" id="PS50110"/>
    </source>
</evidence>
<dbReference type="CDD" id="cd00082">
    <property type="entry name" value="HisKA"/>
    <property type="match status" value="1"/>
</dbReference>
<dbReference type="SMART" id="SM00387">
    <property type="entry name" value="HATPase_c"/>
    <property type="match status" value="1"/>
</dbReference>
<protein>
    <recommendedName>
        <fullName evidence="3">histidine kinase</fullName>
        <ecNumber evidence="3">2.7.13.3</ecNumber>
    </recommendedName>
</protein>
<dbReference type="SUPFAM" id="SSF52172">
    <property type="entry name" value="CheY-like"/>
    <property type="match status" value="1"/>
</dbReference>
<dbReference type="Gene3D" id="1.20.120.160">
    <property type="entry name" value="HPT domain"/>
    <property type="match status" value="1"/>
</dbReference>
<feature type="modified residue" description="4-aspartylphosphate" evidence="15">
    <location>
        <position position="555"/>
    </location>
</feature>
<dbReference type="FunFam" id="1.10.287.130:FF:000004">
    <property type="entry name" value="Ethylene receptor 1"/>
    <property type="match status" value="1"/>
</dbReference>
<feature type="domain" description="Histidine kinase" evidence="19">
    <location>
        <begin position="256"/>
        <end position="477"/>
    </location>
</feature>
<feature type="coiled-coil region" evidence="16">
    <location>
        <begin position="226"/>
        <end position="256"/>
    </location>
</feature>
<dbReference type="CDD" id="cd17546">
    <property type="entry name" value="REC_hyHK_CKI1_RcsC-like"/>
    <property type="match status" value="1"/>
</dbReference>
<dbReference type="InterPro" id="IPR003661">
    <property type="entry name" value="HisK_dim/P_dom"/>
</dbReference>
<dbReference type="PROSITE" id="PS50894">
    <property type="entry name" value="HPT"/>
    <property type="match status" value="1"/>
</dbReference>
<keyword evidence="4" id="KW-1003">Cell membrane</keyword>
<dbReference type="PROSITE" id="PS50110">
    <property type="entry name" value="RESPONSE_REGULATORY"/>
    <property type="match status" value="1"/>
</dbReference>
<feature type="modified residue" description="Phosphohistidine" evidence="14">
    <location>
        <position position="699"/>
    </location>
</feature>
<keyword evidence="7" id="KW-0808">Transferase</keyword>
<evidence type="ECO:0000256" key="13">
    <source>
        <dbReference type="ARBA" id="ARBA00023136"/>
    </source>
</evidence>
<dbReference type="GO" id="GO:0000155">
    <property type="term" value="F:phosphorelay sensor kinase activity"/>
    <property type="evidence" value="ECO:0007669"/>
    <property type="project" value="InterPro"/>
</dbReference>
<dbReference type="PANTHER" id="PTHR43047:SF72">
    <property type="entry name" value="OSMOSENSING HISTIDINE PROTEIN KINASE SLN1"/>
    <property type="match status" value="1"/>
</dbReference>
<keyword evidence="13 18" id="KW-0472">Membrane</keyword>
<keyword evidence="10" id="KW-0418">Kinase</keyword>
<keyword evidence="16" id="KW-0175">Coiled coil</keyword>
<dbReference type="InterPro" id="IPR036890">
    <property type="entry name" value="HATPase_C_sf"/>
</dbReference>
<gene>
    <name evidence="22" type="ORF">C5Y83_23435</name>
</gene>
<dbReference type="Gene3D" id="3.40.50.2300">
    <property type="match status" value="1"/>
</dbReference>
<dbReference type="InterPro" id="IPR004358">
    <property type="entry name" value="Sig_transdc_His_kin-like_C"/>
</dbReference>
<dbReference type="RefSeq" id="WP_105332227.1">
    <property type="nucleotide sequence ID" value="NZ_PUHY01000014.1"/>
</dbReference>
<feature type="region of interest" description="Disordered" evidence="17">
    <location>
        <begin position="629"/>
        <end position="654"/>
    </location>
</feature>
<evidence type="ECO:0000259" key="21">
    <source>
        <dbReference type="PROSITE" id="PS50894"/>
    </source>
</evidence>
<evidence type="ECO:0000256" key="6">
    <source>
        <dbReference type="ARBA" id="ARBA00022553"/>
    </source>
</evidence>
<organism evidence="22 23">
    <name type="scientific">Blastopirellula marina</name>
    <dbReference type="NCBI Taxonomy" id="124"/>
    <lineage>
        <taxon>Bacteria</taxon>
        <taxon>Pseudomonadati</taxon>
        <taxon>Planctomycetota</taxon>
        <taxon>Planctomycetia</taxon>
        <taxon>Pirellulales</taxon>
        <taxon>Pirellulaceae</taxon>
        <taxon>Blastopirellula</taxon>
    </lineage>
</organism>
<dbReference type="CDD" id="cd16922">
    <property type="entry name" value="HATPase_EvgS-ArcB-TorS-like"/>
    <property type="match status" value="1"/>
</dbReference>
<dbReference type="FunFam" id="3.30.565.10:FF:000010">
    <property type="entry name" value="Sensor histidine kinase RcsC"/>
    <property type="match status" value="1"/>
</dbReference>
<dbReference type="PANTHER" id="PTHR43047">
    <property type="entry name" value="TWO-COMPONENT HISTIDINE PROTEIN KINASE"/>
    <property type="match status" value="1"/>
</dbReference>
<dbReference type="SUPFAM" id="SSF47226">
    <property type="entry name" value="Histidine-containing phosphotransfer domain, HPT domain"/>
    <property type="match status" value="1"/>
</dbReference>
<evidence type="ECO:0000259" key="19">
    <source>
        <dbReference type="PROSITE" id="PS50109"/>
    </source>
</evidence>
<dbReference type="InterPro" id="IPR029095">
    <property type="entry name" value="NarX-like_N"/>
</dbReference>
<dbReference type="EC" id="2.7.13.3" evidence="3"/>
<dbReference type="InterPro" id="IPR036641">
    <property type="entry name" value="HPT_dom_sf"/>
</dbReference>
<dbReference type="Gene3D" id="3.30.565.10">
    <property type="entry name" value="Histidine kinase-like ATPase, C-terminal domain"/>
    <property type="match status" value="1"/>
</dbReference>
<keyword evidence="8 18" id="KW-0812">Transmembrane</keyword>
<evidence type="ECO:0000313" key="22">
    <source>
        <dbReference type="EMBL" id="PQO30322.1"/>
    </source>
</evidence>
<feature type="compositionally biased region" description="Polar residues" evidence="17">
    <location>
        <begin position="629"/>
        <end position="643"/>
    </location>
</feature>
<comment type="caution">
    <text evidence="22">The sequence shown here is derived from an EMBL/GenBank/DDBJ whole genome shotgun (WGS) entry which is preliminary data.</text>
</comment>
<evidence type="ECO:0000256" key="11">
    <source>
        <dbReference type="ARBA" id="ARBA00022840"/>
    </source>
</evidence>
<evidence type="ECO:0000256" key="10">
    <source>
        <dbReference type="ARBA" id="ARBA00022777"/>
    </source>
</evidence>
<evidence type="ECO:0000256" key="3">
    <source>
        <dbReference type="ARBA" id="ARBA00012438"/>
    </source>
</evidence>
<accession>A0A2S8FDV7</accession>
<evidence type="ECO:0000313" key="23">
    <source>
        <dbReference type="Proteomes" id="UP000238322"/>
    </source>
</evidence>
<feature type="domain" description="Response regulatory" evidence="20">
    <location>
        <begin position="506"/>
        <end position="625"/>
    </location>
</feature>
<evidence type="ECO:0000256" key="12">
    <source>
        <dbReference type="ARBA" id="ARBA00022989"/>
    </source>
</evidence>
<proteinExistence type="predicted"/>
<keyword evidence="11" id="KW-0067">ATP-binding</keyword>
<dbReference type="InterPro" id="IPR008207">
    <property type="entry name" value="Sig_transdc_His_kin_Hpt_dom"/>
</dbReference>
<evidence type="ECO:0000256" key="15">
    <source>
        <dbReference type="PROSITE-ProRule" id="PRU00169"/>
    </source>
</evidence>
<dbReference type="InterPro" id="IPR001789">
    <property type="entry name" value="Sig_transdc_resp-reg_receiver"/>
</dbReference>
<evidence type="ECO:0000256" key="14">
    <source>
        <dbReference type="PROSITE-ProRule" id="PRU00110"/>
    </source>
</evidence>
<name>A0A2S8FDV7_9BACT</name>
<dbReference type="InterPro" id="IPR003594">
    <property type="entry name" value="HATPase_dom"/>
</dbReference>
<dbReference type="Pfam" id="PF00512">
    <property type="entry name" value="HisKA"/>
    <property type="match status" value="1"/>
</dbReference>
<dbReference type="InterPro" id="IPR005467">
    <property type="entry name" value="His_kinase_dom"/>
</dbReference>
<evidence type="ECO:0000256" key="17">
    <source>
        <dbReference type="SAM" id="MobiDB-lite"/>
    </source>
</evidence>
<dbReference type="GO" id="GO:0005524">
    <property type="term" value="F:ATP binding"/>
    <property type="evidence" value="ECO:0007669"/>
    <property type="project" value="UniProtKB-KW"/>
</dbReference>
<dbReference type="Pfam" id="PF00072">
    <property type="entry name" value="Response_reg"/>
    <property type="match status" value="1"/>
</dbReference>
<dbReference type="SMART" id="SM00448">
    <property type="entry name" value="REC"/>
    <property type="match status" value="1"/>
</dbReference>
<reference evidence="22 23" key="1">
    <citation type="submission" date="2018-02" db="EMBL/GenBank/DDBJ databases">
        <title>Comparative genomes isolates from brazilian mangrove.</title>
        <authorList>
            <person name="Araujo J.E."/>
            <person name="Taketani R.G."/>
            <person name="Silva M.C.P."/>
            <person name="Loureco M.V."/>
            <person name="Andreote F.D."/>
        </authorList>
    </citation>
    <scope>NUCLEOTIDE SEQUENCE [LARGE SCALE GENOMIC DNA]</scope>
    <source>
        <strain evidence="22 23">Hex-1 MGV</strain>
    </source>
</reference>
<dbReference type="PRINTS" id="PR00344">
    <property type="entry name" value="BCTRLSENSOR"/>
</dbReference>
<dbReference type="Proteomes" id="UP000238322">
    <property type="component" value="Unassembled WGS sequence"/>
</dbReference>
<keyword evidence="12 18" id="KW-1133">Transmembrane helix</keyword>
<dbReference type="SMART" id="SM00388">
    <property type="entry name" value="HisKA"/>
    <property type="match status" value="1"/>
</dbReference>
<evidence type="ECO:0000256" key="2">
    <source>
        <dbReference type="ARBA" id="ARBA00004429"/>
    </source>
</evidence>